<dbReference type="Gene3D" id="2.60.40.1120">
    <property type="entry name" value="Carboxypeptidase-like, regulatory domain"/>
    <property type="match status" value="1"/>
</dbReference>
<dbReference type="InterPro" id="IPR008969">
    <property type="entry name" value="CarboxyPept-like_regulatory"/>
</dbReference>
<feature type="signal peptide" evidence="1">
    <location>
        <begin position="1"/>
        <end position="21"/>
    </location>
</feature>
<keyword evidence="1" id="KW-0732">Signal</keyword>
<dbReference type="EMBL" id="QFLI01000007">
    <property type="protein sequence ID" value="PXX98799.1"/>
    <property type="molecule type" value="Genomic_DNA"/>
</dbReference>
<feature type="chain" id="PRO_5016178262" description="Carboxypeptidase regulatory-like domain-containing protein" evidence="1">
    <location>
        <begin position="22"/>
        <end position="245"/>
    </location>
</feature>
<accession>A0A2V3ZV91</accession>
<name>A0A2V3ZV91_9BACT</name>
<evidence type="ECO:0008006" key="4">
    <source>
        <dbReference type="Google" id="ProtNLM"/>
    </source>
</evidence>
<evidence type="ECO:0000313" key="2">
    <source>
        <dbReference type="EMBL" id="PXX98799.1"/>
    </source>
</evidence>
<organism evidence="2 3">
    <name type="scientific">Marinifilum breve</name>
    <dbReference type="NCBI Taxonomy" id="2184082"/>
    <lineage>
        <taxon>Bacteria</taxon>
        <taxon>Pseudomonadati</taxon>
        <taxon>Bacteroidota</taxon>
        <taxon>Bacteroidia</taxon>
        <taxon>Marinilabiliales</taxon>
        <taxon>Marinifilaceae</taxon>
    </lineage>
</organism>
<gene>
    <name evidence="2" type="ORF">DF185_15595</name>
</gene>
<dbReference type="RefSeq" id="WP_110361690.1">
    <property type="nucleotide sequence ID" value="NZ_QFLI01000007.1"/>
</dbReference>
<protein>
    <recommendedName>
        <fullName evidence="4">Carboxypeptidase regulatory-like domain-containing protein</fullName>
    </recommendedName>
</protein>
<dbReference type="AlphaFoldDB" id="A0A2V3ZV91"/>
<dbReference type="Proteomes" id="UP000248079">
    <property type="component" value="Unassembled WGS sequence"/>
</dbReference>
<comment type="caution">
    <text evidence="2">The sequence shown here is derived from an EMBL/GenBank/DDBJ whole genome shotgun (WGS) entry which is preliminary data.</text>
</comment>
<dbReference type="Pfam" id="PF13620">
    <property type="entry name" value="CarboxypepD_reg"/>
    <property type="match status" value="1"/>
</dbReference>
<reference evidence="2 3" key="1">
    <citation type="submission" date="2018-05" db="EMBL/GenBank/DDBJ databases">
        <title>Marinifilum breve JC075T sp. nov., a marine bacterium isolated from Yongle Blue Hole in the South China Sea.</title>
        <authorList>
            <person name="Fu T."/>
        </authorList>
    </citation>
    <scope>NUCLEOTIDE SEQUENCE [LARGE SCALE GENOMIC DNA]</scope>
    <source>
        <strain evidence="2 3">JC075</strain>
    </source>
</reference>
<evidence type="ECO:0000313" key="3">
    <source>
        <dbReference type="Proteomes" id="UP000248079"/>
    </source>
</evidence>
<dbReference type="OrthoDB" id="2678286at2"/>
<proteinExistence type="predicted"/>
<sequence length="245" mass="28062">MRKKISVFLFLFCLIYMQGNAQTDSITISGMVSNFEGHPVDGALVEIKHSNFKTAYETLTDENGQYSLKVSKGKYLALASLKMSEYPVAGSTLPKEEQRLEFWAWNLIAEEDMFLNIKYDRLEVYGVNVFRVQGAHPGFTIYCRPMSLTRGFSEPDKDLDFIDLCPPPEELEVNVKINGNPVKVNMKEKVKEYVSNGICYAYLLHVDLPSEKANKNYDIFHIEMTDLKNGDKGEAVYFKKKDDYE</sequence>
<evidence type="ECO:0000256" key="1">
    <source>
        <dbReference type="SAM" id="SignalP"/>
    </source>
</evidence>
<dbReference type="SUPFAM" id="SSF49464">
    <property type="entry name" value="Carboxypeptidase regulatory domain-like"/>
    <property type="match status" value="1"/>
</dbReference>
<keyword evidence="3" id="KW-1185">Reference proteome</keyword>